<reference evidence="3" key="3">
    <citation type="journal article" date="2017" name="Nature">
        <title>Genome sequence of the progenitor of the wheat D genome Aegilops tauschii.</title>
        <authorList>
            <person name="Luo M.C."/>
            <person name="Gu Y.Q."/>
            <person name="Puiu D."/>
            <person name="Wang H."/>
            <person name="Twardziok S.O."/>
            <person name="Deal K.R."/>
            <person name="Huo N."/>
            <person name="Zhu T."/>
            <person name="Wang L."/>
            <person name="Wang Y."/>
            <person name="McGuire P.E."/>
            <person name="Liu S."/>
            <person name="Long H."/>
            <person name="Ramasamy R.K."/>
            <person name="Rodriguez J.C."/>
            <person name="Van S.L."/>
            <person name="Yuan L."/>
            <person name="Wang Z."/>
            <person name="Xia Z."/>
            <person name="Xiao L."/>
            <person name="Anderson O.D."/>
            <person name="Ouyang S."/>
            <person name="Liang Y."/>
            <person name="Zimin A.V."/>
            <person name="Pertea G."/>
            <person name="Qi P."/>
            <person name="Bennetzen J.L."/>
            <person name="Dai X."/>
            <person name="Dawson M.W."/>
            <person name="Muller H.G."/>
            <person name="Kugler K."/>
            <person name="Rivarola-Duarte L."/>
            <person name="Spannagl M."/>
            <person name="Mayer K.F.X."/>
            <person name="Lu F.H."/>
            <person name="Bevan M.W."/>
            <person name="Leroy P."/>
            <person name="Li P."/>
            <person name="You F.M."/>
            <person name="Sun Q."/>
            <person name="Liu Z."/>
            <person name="Lyons E."/>
            <person name="Wicker T."/>
            <person name="Salzberg S.L."/>
            <person name="Devos K.M."/>
            <person name="Dvorak J."/>
        </authorList>
    </citation>
    <scope>NUCLEOTIDE SEQUENCE [LARGE SCALE GENOMIC DNA]</scope>
    <source>
        <strain evidence="3">cv. AL8/78</strain>
    </source>
</reference>
<name>A0A453QL43_AEGTS</name>
<dbReference type="STRING" id="200361.A0A453QL43"/>
<evidence type="ECO:0000259" key="1">
    <source>
        <dbReference type="Pfam" id="PF13456"/>
    </source>
</evidence>
<dbReference type="EnsemblPlants" id="AET7Gv20220800.8">
    <property type="protein sequence ID" value="AET7Gv20220800.8"/>
    <property type="gene ID" value="AET7Gv20220800"/>
</dbReference>
<dbReference type="EnsemblPlants" id="AET7Gv20220800.9">
    <property type="protein sequence ID" value="AET7Gv20220800.9"/>
    <property type="gene ID" value="AET7Gv20220800"/>
</dbReference>
<dbReference type="Gramene" id="AET7Gv20220800.5">
    <property type="protein sequence ID" value="AET7Gv20220800.5"/>
    <property type="gene ID" value="AET7Gv20220800"/>
</dbReference>
<dbReference type="Proteomes" id="UP000015105">
    <property type="component" value="Chromosome 7D"/>
</dbReference>
<dbReference type="InterPro" id="IPR052929">
    <property type="entry name" value="RNase_H-like_EbsB-rel"/>
</dbReference>
<reference evidence="3" key="4">
    <citation type="submission" date="2019-03" db="UniProtKB">
        <authorList>
            <consortium name="EnsemblPlants"/>
        </authorList>
    </citation>
    <scope>IDENTIFICATION</scope>
</reference>
<dbReference type="GO" id="GO:0003676">
    <property type="term" value="F:nucleic acid binding"/>
    <property type="evidence" value="ECO:0007669"/>
    <property type="project" value="InterPro"/>
</dbReference>
<keyword evidence="4" id="KW-1185">Reference proteome</keyword>
<organism evidence="3 4">
    <name type="scientific">Aegilops tauschii subsp. strangulata</name>
    <name type="common">Goatgrass</name>
    <dbReference type="NCBI Taxonomy" id="200361"/>
    <lineage>
        <taxon>Eukaryota</taxon>
        <taxon>Viridiplantae</taxon>
        <taxon>Streptophyta</taxon>
        <taxon>Embryophyta</taxon>
        <taxon>Tracheophyta</taxon>
        <taxon>Spermatophyta</taxon>
        <taxon>Magnoliopsida</taxon>
        <taxon>Liliopsida</taxon>
        <taxon>Poales</taxon>
        <taxon>Poaceae</taxon>
        <taxon>BOP clade</taxon>
        <taxon>Pooideae</taxon>
        <taxon>Triticodae</taxon>
        <taxon>Triticeae</taxon>
        <taxon>Triticinae</taxon>
        <taxon>Aegilops</taxon>
    </lineage>
</organism>
<evidence type="ECO:0000313" key="3">
    <source>
        <dbReference type="EnsemblPlants" id="AET7Gv20220800.9"/>
    </source>
</evidence>
<dbReference type="Gramene" id="AET7Gv20220800.7">
    <property type="protein sequence ID" value="AET7Gv20220800.7"/>
    <property type="gene ID" value="AET7Gv20220800"/>
</dbReference>
<dbReference type="Gene3D" id="3.30.420.10">
    <property type="entry name" value="Ribonuclease H-like superfamily/Ribonuclease H"/>
    <property type="match status" value="1"/>
</dbReference>
<dbReference type="PANTHER" id="PTHR47074">
    <property type="entry name" value="BNAC02G40300D PROTEIN"/>
    <property type="match status" value="1"/>
</dbReference>
<evidence type="ECO:0000259" key="2">
    <source>
        <dbReference type="Pfam" id="PF13966"/>
    </source>
</evidence>
<dbReference type="Gramene" id="AET7Gv20220800.9">
    <property type="protein sequence ID" value="AET7Gv20220800.9"/>
    <property type="gene ID" value="AET7Gv20220800"/>
</dbReference>
<dbReference type="InterPro" id="IPR002156">
    <property type="entry name" value="RNaseH_domain"/>
</dbReference>
<dbReference type="AlphaFoldDB" id="A0A453QL43"/>
<reference evidence="4" key="2">
    <citation type="journal article" date="2017" name="Nat. Plants">
        <title>The Aegilops tauschii genome reveals multiple impacts of transposons.</title>
        <authorList>
            <person name="Zhao G."/>
            <person name="Zou C."/>
            <person name="Li K."/>
            <person name="Wang K."/>
            <person name="Li T."/>
            <person name="Gao L."/>
            <person name="Zhang X."/>
            <person name="Wang H."/>
            <person name="Yang Z."/>
            <person name="Liu X."/>
            <person name="Jiang W."/>
            <person name="Mao L."/>
            <person name="Kong X."/>
            <person name="Jiao Y."/>
            <person name="Jia J."/>
        </authorList>
    </citation>
    <scope>NUCLEOTIDE SEQUENCE [LARGE SCALE GENOMIC DNA]</scope>
    <source>
        <strain evidence="4">cv. AL8/78</strain>
    </source>
</reference>
<protein>
    <recommendedName>
        <fullName evidence="5">Reverse transcriptase zinc-binding domain-containing protein</fullName>
    </recommendedName>
</protein>
<dbReference type="EnsemblPlants" id="AET7Gv20220800.4">
    <property type="protein sequence ID" value="AET7Gv20220800.4"/>
    <property type="gene ID" value="AET7Gv20220800"/>
</dbReference>
<evidence type="ECO:0000313" key="4">
    <source>
        <dbReference type="Proteomes" id="UP000015105"/>
    </source>
</evidence>
<sequence>MTQPKGMGGLGFKDFELFNLSMLAKQAWRLLQNPETLSARILKGVYYPNSDILGAELGSHPSQVWRAIIEGRDTLRQGLIRRIGNGETTHIWGQNWLPREGMFRPLGSIAPNPPNRVSELIIAATASWNRQLVQQHFMPIDAQVVLAIPLCTRNVSDFWAWYYEKNGAFTVKSAYKMLVATKQRREAWLEGSAGTSNSIAEEGSWKRLWKTEVPGKIRMFLWRLSKHSLPTNDVRANRHMATSDQCGLCGNRDSWRHSLLECSSSRSVWALIDEDVTHKIIGSTEPSARQWLFTLMQMLSHDQFILAAVTLWSIWHARRKAIHEAIFQSPQSTFDFIGRFLAELDTIKTMERGQVAAPAAAAPIQRRPKKPPAGWCKIHVDAGVMERRGGSAAAVCRDSAGNYMGSSALVVEGVEDAATLEALACREALSLAEDMGIQNFVIASDCQQVVSDINRRSHGTYGAIIAEINLRGSSFHCIFSFESRAVNYEAHSLAKFSLLRGPGRHVWFGAPHDQRCIPLHVDFTE</sequence>
<feature type="domain" description="RNase H type-1" evidence="1">
    <location>
        <begin position="384"/>
        <end position="496"/>
    </location>
</feature>
<reference evidence="3" key="5">
    <citation type="journal article" date="2021" name="G3 (Bethesda)">
        <title>Aegilops tauschii genome assembly Aet v5.0 features greater sequence contiguity and improved annotation.</title>
        <authorList>
            <person name="Wang L."/>
            <person name="Zhu T."/>
            <person name="Rodriguez J.C."/>
            <person name="Deal K.R."/>
            <person name="Dubcovsky J."/>
            <person name="McGuire P.E."/>
            <person name="Lux T."/>
            <person name="Spannagl M."/>
            <person name="Mayer K.F.X."/>
            <person name="Baldrich P."/>
            <person name="Meyers B.C."/>
            <person name="Huo N."/>
            <person name="Gu Y.Q."/>
            <person name="Zhou H."/>
            <person name="Devos K.M."/>
            <person name="Bennetzen J.L."/>
            <person name="Unver T."/>
            <person name="Budak H."/>
            <person name="Gulick P.J."/>
            <person name="Galiba G."/>
            <person name="Kalapos B."/>
            <person name="Nelson D.R."/>
            <person name="Li P."/>
            <person name="You F.M."/>
            <person name="Luo M.C."/>
            <person name="Dvorak J."/>
        </authorList>
    </citation>
    <scope>NUCLEOTIDE SEQUENCE [LARGE SCALE GENOMIC DNA]</scope>
    <source>
        <strain evidence="3">cv. AL8/78</strain>
    </source>
</reference>
<dbReference type="InterPro" id="IPR036397">
    <property type="entry name" value="RNaseH_sf"/>
</dbReference>
<dbReference type="Gramene" id="AET7Gv20220800.4">
    <property type="protein sequence ID" value="AET7Gv20220800.4"/>
    <property type="gene ID" value="AET7Gv20220800"/>
</dbReference>
<dbReference type="Gramene" id="AET7Gv20220800.8">
    <property type="protein sequence ID" value="AET7Gv20220800.8"/>
    <property type="gene ID" value="AET7Gv20220800"/>
</dbReference>
<dbReference type="InterPro" id="IPR026960">
    <property type="entry name" value="RVT-Znf"/>
</dbReference>
<evidence type="ECO:0008006" key="5">
    <source>
        <dbReference type="Google" id="ProtNLM"/>
    </source>
</evidence>
<proteinExistence type="predicted"/>
<dbReference type="CDD" id="cd06222">
    <property type="entry name" value="RNase_H_like"/>
    <property type="match status" value="1"/>
</dbReference>
<reference evidence="4" key="1">
    <citation type="journal article" date="2014" name="Science">
        <title>Ancient hybridizations among the ancestral genomes of bread wheat.</title>
        <authorList>
            <consortium name="International Wheat Genome Sequencing Consortium,"/>
            <person name="Marcussen T."/>
            <person name="Sandve S.R."/>
            <person name="Heier L."/>
            <person name="Spannagl M."/>
            <person name="Pfeifer M."/>
            <person name="Jakobsen K.S."/>
            <person name="Wulff B.B."/>
            <person name="Steuernagel B."/>
            <person name="Mayer K.F."/>
            <person name="Olsen O.A."/>
        </authorList>
    </citation>
    <scope>NUCLEOTIDE SEQUENCE [LARGE SCALE GENOMIC DNA]</scope>
    <source>
        <strain evidence="4">cv. AL8/78</strain>
    </source>
</reference>
<dbReference type="PANTHER" id="PTHR47074:SF73">
    <property type="entry name" value="OS04G0448401 PROTEIN"/>
    <property type="match status" value="1"/>
</dbReference>
<dbReference type="Pfam" id="PF13966">
    <property type="entry name" value="zf-RVT"/>
    <property type="match status" value="1"/>
</dbReference>
<accession>A0A453QL43</accession>
<feature type="domain" description="Reverse transcriptase zinc-binding" evidence="2">
    <location>
        <begin position="169"/>
        <end position="269"/>
    </location>
</feature>
<dbReference type="EnsemblPlants" id="AET7Gv20220800.5">
    <property type="protein sequence ID" value="AET7Gv20220800.5"/>
    <property type="gene ID" value="AET7Gv20220800"/>
</dbReference>
<dbReference type="Pfam" id="PF13456">
    <property type="entry name" value="RVT_3"/>
    <property type="match status" value="1"/>
</dbReference>
<dbReference type="InterPro" id="IPR044730">
    <property type="entry name" value="RNase_H-like_dom_plant"/>
</dbReference>
<dbReference type="GO" id="GO:0004523">
    <property type="term" value="F:RNA-DNA hybrid ribonuclease activity"/>
    <property type="evidence" value="ECO:0007669"/>
    <property type="project" value="InterPro"/>
</dbReference>
<dbReference type="EnsemblPlants" id="AET7Gv20220800.7">
    <property type="protein sequence ID" value="AET7Gv20220800.7"/>
    <property type="gene ID" value="AET7Gv20220800"/>
</dbReference>